<evidence type="ECO:0000256" key="1">
    <source>
        <dbReference type="ARBA" id="ARBA00022737"/>
    </source>
</evidence>
<dbReference type="Gene3D" id="1.25.40.20">
    <property type="entry name" value="Ankyrin repeat-containing domain"/>
    <property type="match status" value="3"/>
</dbReference>
<dbReference type="InterPro" id="IPR025676">
    <property type="entry name" value="Clr5_dom"/>
</dbReference>
<organism evidence="5 6">
    <name type="scientific">Aspergillus udagawae</name>
    <dbReference type="NCBI Taxonomy" id="91492"/>
    <lineage>
        <taxon>Eukaryota</taxon>
        <taxon>Fungi</taxon>
        <taxon>Dikarya</taxon>
        <taxon>Ascomycota</taxon>
        <taxon>Pezizomycotina</taxon>
        <taxon>Eurotiomycetes</taxon>
        <taxon>Eurotiomycetidae</taxon>
        <taxon>Eurotiales</taxon>
        <taxon>Aspergillaceae</taxon>
        <taxon>Aspergillus</taxon>
        <taxon>Aspergillus subgen. Fumigati</taxon>
    </lineage>
</organism>
<dbReference type="PROSITE" id="PS50088">
    <property type="entry name" value="ANK_REPEAT"/>
    <property type="match status" value="6"/>
</dbReference>
<sequence length="486" mass="52950">MARTKKEETEWQSHHDELKALWLDQRWTLERIQEHMSLEAQFPQKRTSVYPAVQEVGVQKNLTDEDWKFVAHRREKRKREGKDAGDVRVHGNLIPEPKVRKETARHASLLSQCLSLGDSDPKTPEGVVVGTPRSEIDGTVSDDSANVLAMDWCQGLSVDSINVVSPTLFQSAERDHRLSVSTSASTSNLLASVAAVGDVEICRILIEAGADLNASSGPTGWRTTALHRASENNNVECVRVLLEAGADPNPAVDGRHHYTLHALDQEIEECNWGSDNTPALFTPLQAAVRAQNITMIRMLLGAGAQIDGRPRGKYGHTALQICAMIGNERIIEILLRKGADINAPAGVYRGRTALQAASIHSDTTVLSILLRQGADVDAPPALRKGKTALQIAVAAGNLEGVRILLDANAAVNTDPIHTEGVIALQEAIQIRDSAIRNEIVHLLLRAGANTDGLKDWKEYAPLHAAVRQGDLEMTRKLLEKGANANV</sequence>
<gene>
    <name evidence="5" type="ORF">IFM53868_07256</name>
</gene>
<dbReference type="Pfam" id="PF00023">
    <property type="entry name" value="Ank"/>
    <property type="match status" value="1"/>
</dbReference>
<dbReference type="SUPFAM" id="SSF48403">
    <property type="entry name" value="Ankyrin repeat"/>
    <property type="match status" value="1"/>
</dbReference>
<evidence type="ECO:0000313" key="5">
    <source>
        <dbReference type="EMBL" id="GFF93630.1"/>
    </source>
</evidence>
<reference evidence="5 6" key="1">
    <citation type="submission" date="2020-01" db="EMBL/GenBank/DDBJ databases">
        <title>Draft genome sequence of Aspergillus udagawae IFM 53868.</title>
        <authorList>
            <person name="Takahashi H."/>
            <person name="Yaguchi T."/>
        </authorList>
    </citation>
    <scope>NUCLEOTIDE SEQUENCE [LARGE SCALE GENOMIC DNA]</scope>
    <source>
        <strain evidence="5 6">IFM 53868</strain>
    </source>
</reference>
<evidence type="ECO:0000259" key="4">
    <source>
        <dbReference type="Pfam" id="PF14420"/>
    </source>
</evidence>
<comment type="caution">
    <text evidence="5">The sequence shown here is derived from an EMBL/GenBank/DDBJ whole genome shotgun (WGS) entry which is preliminary data.</text>
</comment>
<feature type="repeat" description="ANK" evidence="3">
    <location>
        <begin position="384"/>
        <end position="416"/>
    </location>
</feature>
<dbReference type="Proteomes" id="UP000465266">
    <property type="component" value="Unassembled WGS sequence"/>
</dbReference>
<feature type="repeat" description="ANK" evidence="3">
    <location>
        <begin position="221"/>
        <end position="253"/>
    </location>
</feature>
<evidence type="ECO:0000256" key="3">
    <source>
        <dbReference type="PROSITE-ProRule" id="PRU00023"/>
    </source>
</evidence>
<dbReference type="Pfam" id="PF14420">
    <property type="entry name" value="Clr5"/>
    <property type="match status" value="1"/>
</dbReference>
<keyword evidence="1" id="KW-0677">Repeat</keyword>
<dbReference type="InterPro" id="IPR036770">
    <property type="entry name" value="Ankyrin_rpt-contain_sf"/>
</dbReference>
<name>A0ABQ1B4J6_9EURO</name>
<feature type="repeat" description="ANK" evidence="3">
    <location>
        <begin position="314"/>
        <end position="346"/>
    </location>
</feature>
<feature type="domain" description="Clr5" evidence="4">
    <location>
        <begin position="8"/>
        <end position="43"/>
    </location>
</feature>
<dbReference type="SMART" id="SM00248">
    <property type="entry name" value="ANK"/>
    <property type="match status" value="8"/>
</dbReference>
<dbReference type="PRINTS" id="PR01415">
    <property type="entry name" value="ANKYRIN"/>
</dbReference>
<feature type="repeat" description="ANK" evidence="3">
    <location>
        <begin position="457"/>
        <end position="486"/>
    </location>
</feature>
<feature type="repeat" description="ANK" evidence="3">
    <location>
        <begin position="279"/>
        <end position="311"/>
    </location>
</feature>
<protein>
    <submittedName>
        <fullName evidence="5">Isoform 3 of ankyrin-3</fullName>
    </submittedName>
</protein>
<dbReference type="InterPro" id="IPR002110">
    <property type="entry name" value="Ankyrin_rpt"/>
</dbReference>
<feature type="repeat" description="ANK" evidence="3">
    <location>
        <begin position="349"/>
        <end position="381"/>
    </location>
</feature>
<keyword evidence="6" id="KW-1185">Reference proteome</keyword>
<dbReference type="EMBL" id="BLKG01000092">
    <property type="protein sequence ID" value="GFF93630.1"/>
    <property type="molecule type" value="Genomic_DNA"/>
</dbReference>
<dbReference type="Pfam" id="PF12796">
    <property type="entry name" value="Ank_2"/>
    <property type="match status" value="3"/>
</dbReference>
<keyword evidence="2 3" id="KW-0040">ANK repeat</keyword>
<evidence type="ECO:0000256" key="2">
    <source>
        <dbReference type="ARBA" id="ARBA00023043"/>
    </source>
</evidence>
<dbReference type="PROSITE" id="PS50297">
    <property type="entry name" value="ANK_REP_REGION"/>
    <property type="match status" value="5"/>
</dbReference>
<evidence type="ECO:0000313" key="6">
    <source>
        <dbReference type="Proteomes" id="UP000465266"/>
    </source>
</evidence>
<dbReference type="PANTHER" id="PTHR24198:SF165">
    <property type="entry name" value="ANKYRIN REPEAT-CONTAINING PROTEIN-RELATED"/>
    <property type="match status" value="1"/>
</dbReference>
<accession>A0ABQ1B4J6</accession>
<dbReference type="PANTHER" id="PTHR24198">
    <property type="entry name" value="ANKYRIN REPEAT AND PROTEIN KINASE DOMAIN-CONTAINING PROTEIN"/>
    <property type="match status" value="1"/>
</dbReference>
<proteinExistence type="predicted"/>